<dbReference type="InterPro" id="IPR002044">
    <property type="entry name" value="CBM20"/>
</dbReference>
<evidence type="ECO:0000259" key="11">
    <source>
        <dbReference type="PROSITE" id="PS51166"/>
    </source>
</evidence>
<evidence type="ECO:0000256" key="9">
    <source>
        <dbReference type="ARBA" id="ARBA00031423"/>
    </source>
</evidence>
<evidence type="ECO:0000256" key="5">
    <source>
        <dbReference type="ARBA" id="ARBA00022490"/>
    </source>
</evidence>
<dbReference type="InterPro" id="IPR003385">
    <property type="entry name" value="Glyco_hydro_77"/>
</dbReference>
<dbReference type="EMBL" id="JANCYU010000063">
    <property type="protein sequence ID" value="KAK4528364.1"/>
    <property type="molecule type" value="Genomic_DNA"/>
</dbReference>
<comment type="similarity">
    <text evidence="3">Belongs to the disproportionating enzyme family.</text>
</comment>
<dbReference type="PROSITE" id="PS51166">
    <property type="entry name" value="CBM20"/>
    <property type="match status" value="1"/>
</dbReference>
<accession>A0AAV9ILY6</accession>
<evidence type="ECO:0000256" key="6">
    <source>
        <dbReference type="ARBA" id="ARBA00022676"/>
    </source>
</evidence>
<evidence type="ECO:0000256" key="10">
    <source>
        <dbReference type="ARBA" id="ARBA00031501"/>
    </source>
</evidence>
<comment type="subcellular location">
    <subcellularLocation>
        <location evidence="2">Cytoplasm</location>
    </subcellularLocation>
</comment>
<evidence type="ECO:0000256" key="1">
    <source>
        <dbReference type="ARBA" id="ARBA00000439"/>
    </source>
</evidence>
<evidence type="ECO:0000256" key="3">
    <source>
        <dbReference type="ARBA" id="ARBA00005684"/>
    </source>
</evidence>
<keyword evidence="13" id="KW-1185">Reference proteome</keyword>
<organism evidence="12 13">
    <name type="scientific">Galdieria yellowstonensis</name>
    <dbReference type="NCBI Taxonomy" id="3028027"/>
    <lineage>
        <taxon>Eukaryota</taxon>
        <taxon>Rhodophyta</taxon>
        <taxon>Bangiophyceae</taxon>
        <taxon>Galdieriales</taxon>
        <taxon>Galdieriaceae</taxon>
        <taxon>Galdieria</taxon>
    </lineage>
</organism>
<name>A0AAV9ILY6_9RHOD</name>
<dbReference type="Gene3D" id="2.60.40.10">
    <property type="entry name" value="Immunoglobulins"/>
    <property type="match status" value="1"/>
</dbReference>
<keyword evidence="5" id="KW-0963">Cytoplasm</keyword>
<evidence type="ECO:0000313" key="12">
    <source>
        <dbReference type="EMBL" id="KAK4528364.1"/>
    </source>
</evidence>
<dbReference type="InterPro" id="IPR013783">
    <property type="entry name" value="Ig-like_fold"/>
</dbReference>
<dbReference type="GO" id="GO:0005737">
    <property type="term" value="C:cytoplasm"/>
    <property type="evidence" value="ECO:0007669"/>
    <property type="project" value="UniProtKB-SubCell"/>
</dbReference>
<dbReference type="GO" id="GO:0004134">
    <property type="term" value="F:4-alpha-glucanotransferase activity"/>
    <property type="evidence" value="ECO:0007669"/>
    <property type="project" value="UniProtKB-EC"/>
</dbReference>
<keyword evidence="6" id="KW-0328">Glycosyltransferase</keyword>
<dbReference type="PANTHER" id="PTHR32518">
    <property type="match status" value="1"/>
</dbReference>
<feature type="domain" description="CBM20" evidence="11">
    <location>
        <begin position="22"/>
        <end position="134"/>
    </location>
</feature>
<dbReference type="Proteomes" id="UP001300502">
    <property type="component" value="Unassembled WGS sequence"/>
</dbReference>
<dbReference type="InterPro" id="IPR017853">
    <property type="entry name" value="GH"/>
</dbReference>
<dbReference type="Gene3D" id="3.20.20.80">
    <property type="entry name" value="Glycosidases"/>
    <property type="match status" value="2"/>
</dbReference>
<dbReference type="SUPFAM" id="SSF49452">
    <property type="entry name" value="Starch-binding domain-like"/>
    <property type="match status" value="1"/>
</dbReference>
<keyword evidence="7" id="KW-0808">Transferase</keyword>
<comment type="caution">
    <text evidence="12">The sequence shown here is derived from an EMBL/GenBank/DDBJ whole genome shotgun (WGS) entry which is preliminary data.</text>
</comment>
<reference evidence="12 13" key="1">
    <citation type="submission" date="2022-07" db="EMBL/GenBank/DDBJ databases">
        <title>Genome-wide signatures of adaptation to extreme environments.</title>
        <authorList>
            <person name="Cho C.H."/>
            <person name="Yoon H.S."/>
        </authorList>
    </citation>
    <scope>NUCLEOTIDE SEQUENCE [LARGE SCALE GENOMIC DNA]</scope>
    <source>
        <strain evidence="12 13">108.79 E11</strain>
    </source>
</reference>
<evidence type="ECO:0000256" key="7">
    <source>
        <dbReference type="ARBA" id="ARBA00022679"/>
    </source>
</evidence>
<evidence type="ECO:0000256" key="2">
    <source>
        <dbReference type="ARBA" id="ARBA00004496"/>
    </source>
</evidence>
<dbReference type="GO" id="GO:2001070">
    <property type="term" value="F:starch binding"/>
    <property type="evidence" value="ECO:0007669"/>
    <property type="project" value="InterPro"/>
</dbReference>
<dbReference type="SMART" id="SM01065">
    <property type="entry name" value="CBM_2"/>
    <property type="match status" value="1"/>
</dbReference>
<dbReference type="Pfam" id="PF00686">
    <property type="entry name" value="CBM_20"/>
    <property type="match status" value="1"/>
</dbReference>
<dbReference type="InterPro" id="IPR013784">
    <property type="entry name" value="Carb-bd-like_fold"/>
</dbReference>
<gene>
    <name evidence="12" type="ORF">GAYE_SCF55G6305</name>
</gene>
<keyword evidence="8" id="KW-0119">Carbohydrate metabolism</keyword>
<sequence length="971" mass="114968">MSPWNPKENVELVDHFQQSLHMTKENTVTIYFRCHFESVPGQDLYMVGSCKSLGGWDPTEALAMKYTENGQWIAQATIPVDELVKSPHQLFLLHYRYLVAEDRGKTFYWEQGACSRQLEWFSSTVIFVYDEFQRTPDQEGDIFGTVAFRDVVFRRPSKQSESTLYQKYWKAYQNAKDRHQETKSYVLQIQVPAYQVNQEQQLFLSATSEELKSQCDISDALTMSDTFAPLWSAYVSLSLNTTQFAYTFEIGNNPQEEKNRIKENREMRIFWLSLMDEEIIRQSKEPPLVVCHSYPPFCFESKWRGSGVAIPVFSLRTESSCGVGEFLDLKLLVDFCVQTNFQLLQLLPVNDTRVHNTWVDSYPYSSVSICALHPQYLRLDNICEAPNWLKAKLEKERKRLNKLSSVDYEQVIQWKEYYILEAYKLDGKRVLQSKEFLQFFEENKEWLMPYAVYRYLMYVTKTGEHRKWGNRSRITWEELESLASPSSLHFDHIGLVYFTQYHLHLQLLEASQYAAQHGIILKGDLPIGVNRNCLDTWLYPHLFRLHMQCGAPPDYFAEFGQNWGFPTYDWETMALDNFGWWRFRLRQMAKYFHAYRIDHILGFFRIWEIPIRYINGICGRFFPSIPISRKELESRGLWDIDRYCNPWIREPFLWEQFGDDAGHVMNIFFEHSVGDVLHFKECYDTEYKLSSAFEEKPNHWKQEWLVPLLRLISNVILLRDEDEPNQLFHPRIDLMKTSSYHELADHWKHHFYELYQDYFFHRQEDLWRKKSMLKLPMMKNATGMLVIGEDLGMIPACVPDVMNALSIIGMRIQRMPADPNVEFNNPQHYEYLTVATPGSHDMATIRGWWEEMESGQRQRFYEQMLGRHGEDAPLKCEADIVEQILEQHVSSPSIWAIFLLQDILGMDEKLRRDNPAEEQINVPANPKHYWRYRLHIPLEQILASTEFIHKCRKLNQKGGRGKKYSVDREIV</sequence>
<evidence type="ECO:0000313" key="13">
    <source>
        <dbReference type="Proteomes" id="UP001300502"/>
    </source>
</evidence>
<dbReference type="PANTHER" id="PTHR32518:SF3">
    <property type="entry name" value="4-ALPHA-GLUCANOTRANSFERASE"/>
    <property type="match status" value="1"/>
</dbReference>
<dbReference type="Pfam" id="PF02446">
    <property type="entry name" value="Glyco_hydro_77"/>
    <property type="match status" value="1"/>
</dbReference>
<protein>
    <recommendedName>
        <fullName evidence="4">4-alpha-glucanotransferase</fullName>
        <ecNumber evidence="4">2.4.1.25</ecNumber>
    </recommendedName>
    <alternativeName>
        <fullName evidence="9">Amylomaltase</fullName>
    </alternativeName>
    <alternativeName>
        <fullName evidence="10">Disproportionating enzyme</fullName>
    </alternativeName>
</protein>
<dbReference type="AlphaFoldDB" id="A0AAV9ILY6"/>
<proteinExistence type="inferred from homology"/>
<comment type="catalytic activity">
    <reaction evidence="1">
        <text>Transfers a segment of a (1-&gt;4)-alpha-D-glucan to a new position in an acceptor, which may be glucose or a (1-&gt;4)-alpha-D-glucan.</text>
        <dbReference type="EC" id="2.4.1.25"/>
    </reaction>
</comment>
<dbReference type="SUPFAM" id="SSF51445">
    <property type="entry name" value="(Trans)glycosidases"/>
    <property type="match status" value="1"/>
</dbReference>
<dbReference type="EC" id="2.4.1.25" evidence="4"/>
<evidence type="ECO:0000256" key="4">
    <source>
        <dbReference type="ARBA" id="ARBA00012560"/>
    </source>
</evidence>
<evidence type="ECO:0000256" key="8">
    <source>
        <dbReference type="ARBA" id="ARBA00023277"/>
    </source>
</evidence>
<dbReference type="GO" id="GO:0005975">
    <property type="term" value="P:carbohydrate metabolic process"/>
    <property type="evidence" value="ECO:0007669"/>
    <property type="project" value="InterPro"/>
</dbReference>